<keyword evidence="3 4" id="KW-0653">Protein transport</keyword>
<dbReference type="Proteomes" id="UP000193240">
    <property type="component" value="Unassembled WGS sequence"/>
</dbReference>
<evidence type="ECO:0000256" key="5">
    <source>
        <dbReference type="SAM" id="MobiDB-lite"/>
    </source>
</evidence>
<feature type="domain" description="Exocyst complex component Sec8 middle helical bundle" evidence="7">
    <location>
        <begin position="426"/>
        <end position="680"/>
    </location>
</feature>
<keyword evidence="9" id="KW-1185">Reference proteome</keyword>
<dbReference type="OMA" id="HMEVRCR"/>
<dbReference type="InterPro" id="IPR007191">
    <property type="entry name" value="Sec8_exocyst_N"/>
</dbReference>
<accession>A0A1Y2LPI7</accession>
<gene>
    <name evidence="8" type="ORF">B5807_10152</name>
</gene>
<feature type="compositionally biased region" description="Basic and acidic residues" evidence="5">
    <location>
        <begin position="60"/>
        <end position="77"/>
    </location>
</feature>
<evidence type="ECO:0000313" key="8">
    <source>
        <dbReference type="EMBL" id="OSS45509.1"/>
    </source>
</evidence>
<dbReference type="STRING" id="105696.A0A1Y2LPI7"/>
<dbReference type="GO" id="GO:0006904">
    <property type="term" value="P:vesicle docking involved in exocytosis"/>
    <property type="evidence" value="ECO:0007669"/>
    <property type="project" value="InterPro"/>
</dbReference>
<evidence type="ECO:0000256" key="4">
    <source>
        <dbReference type="RuleBase" id="RU367079"/>
    </source>
</evidence>
<feature type="compositionally biased region" description="Basic and acidic residues" evidence="5">
    <location>
        <begin position="117"/>
        <end position="129"/>
    </location>
</feature>
<dbReference type="GO" id="GO:0015031">
    <property type="term" value="P:protein transport"/>
    <property type="evidence" value="ECO:0007669"/>
    <property type="project" value="UniProtKB-KW"/>
</dbReference>
<feature type="region of interest" description="Disordered" evidence="5">
    <location>
        <begin position="1"/>
        <end position="170"/>
    </location>
</feature>
<dbReference type="GO" id="GO:0090522">
    <property type="term" value="P:vesicle tethering involved in exocytosis"/>
    <property type="evidence" value="ECO:0007669"/>
    <property type="project" value="UniProtKB-UniRule"/>
</dbReference>
<dbReference type="GO" id="GO:0000145">
    <property type="term" value="C:exocyst"/>
    <property type="evidence" value="ECO:0007669"/>
    <property type="project" value="UniProtKB-UniRule"/>
</dbReference>
<evidence type="ECO:0000313" key="9">
    <source>
        <dbReference type="Proteomes" id="UP000193240"/>
    </source>
</evidence>
<reference evidence="8 9" key="1">
    <citation type="journal article" date="2017" name="Genome Announc.">
        <title>Genome sequence of the saprophytic ascomycete Epicoccum nigrum ICMP 19927 strain isolated from New Zealand.</title>
        <authorList>
            <person name="Fokin M."/>
            <person name="Fleetwood D."/>
            <person name="Weir B.S."/>
            <person name="Villas-Boas S.G."/>
        </authorList>
    </citation>
    <scope>NUCLEOTIDE SEQUENCE [LARGE SCALE GENOMIC DNA]</scope>
    <source>
        <strain evidence="8 9">ICMP 19927</strain>
    </source>
</reference>
<dbReference type="PANTHER" id="PTHR14146:SF0">
    <property type="entry name" value="EXOCYST COMPLEX COMPONENT 4"/>
    <property type="match status" value="1"/>
</dbReference>
<feature type="compositionally biased region" description="Low complexity" evidence="5">
    <location>
        <begin position="10"/>
        <end position="45"/>
    </location>
</feature>
<evidence type="ECO:0000256" key="2">
    <source>
        <dbReference type="ARBA" id="ARBA00022483"/>
    </source>
</evidence>
<dbReference type="InParanoid" id="A0A1Y2LPI7"/>
<dbReference type="Pfam" id="PF20652">
    <property type="entry name" value="Sec8_C"/>
    <property type="match status" value="1"/>
</dbReference>
<sequence>MSRDPGYSRAGANGAYTNGNGGYNNSNGGYGSYGASNDDYAGRPSGESRRRPGGYGGLSGRDDESRSPSRPSTDRPRRPGGYGGISPAASDTNVPRPSGESARERRPGGYGGFQPRNPDRNREREDAPHVTRPSSIERMPQRPRSGGRPGTSNDRSRSRTGRQQNYGPGSQRIEEVIKYIQNNWDFMTGDQCVPIEVALKLMDSSSLGLADQYDQFRQSHEELQQALKAIVNEHHQGFNSSIGTFHQIQTSLQSSQSRVRNLKMSLTSAKSQLSTTKPELREFATTSQNYDEMIQMLNTIEQLQLVPEKLEARISEKRFLSAVDILQDALRMIRKSEMENIGALSDLRTYLSNQEVSLTDILIEELHGHLYLKSPYCEDRWKEYAYNQQKGDVSERAQTDVRGRLLYYFLDGLDTADIMTDDATHNPETDTFQYIRLVVESLNKMNRLELAIDTIEQRLPVELFKIVEKSHDEVALRHPSTLRAYASRKGSKSKTDIESDDIRTTLLNDLLWTLYARFEAIAEGHRVVHDVVAGIIRRENIRDTTTSATLTRGFKELWKLYQSEMRSLLHDYLATDGETSYRTGQKQTMIGSAFSRAPRDRNKRMFKLSDMDTKSNDVAQEREDLEFILKTSVPGLVSDSKRAESTSTNTNNNIEGNATGHKLLVEPSVFNMGILLPPSLDFLNRLKEVVPTGSDIVMSTLTSFLDDFLVNVFHPQLDETLVELCAQSYVELDSYQEDPHWTKHSKKPIFKGTANFLTLISAFCKMLDNLPHDQAFSQLIVRQMETYARKCTSWYQALVSRGSPTATGRKLRAPAAWAESAEMEDLVNQIFQTNPKDAINFNTLIEQESSLLLPTIEKEPLDQGDIIQDKKTLTNLCLLFTSMKWLSTKIARLRHISDRATDSTRIEPGSQRHNRRWTLLSSSEPRTEGTPVYLPLDQATAAEFDSVVSTYQALSTCVLRTLHLSIRTTILYSLSTCVRPDMTVDSLLGDPDPSVLTLNTQLVAFDSEVSTYIPAPSYALVTSGLAALMDMYLLSLCTSKLEKMNAHGAALMQLNMLVLQQNLKNIEPRAQLPNVKLFLDLFTAGPEAIVARAKEHGRGFGLQGLARDMFTLEKVRKLVELTYMEKMGDERREAVVQAQRERDARLLEVSEFMY</sequence>
<dbReference type="AlphaFoldDB" id="A0A1Y2LPI7"/>
<comment type="similarity">
    <text evidence="4">Belongs to the SEC8 family.</text>
</comment>
<dbReference type="GO" id="GO:0006612">
    <property type="term" value="P:protein targeting to membrane"/>
    <property type="evidence" value="ECO:0007669"/>
    <property type="project" value="UniProtKB-UniRule"/>
</dbReference>
<dbReference type="InterPro" id="IPR048630">
    <property type="entry name" value="Sec8_M"/>
</dbReference>
<dbReference type="PANTHER" id="PTHR14146">
    <property type="entry name" value="EXOCYST COMPLEX COMPONENT 4"/>
    <property type="match status" value="1"/>
</dbReference>
<keyword evidence="1 4" id="KW-0813">Transport</keyword>
<evidence type="ECO:0000256" key="3">
    <source>
        <dbReference type="ARBA" id="ARBA00022927"/>
    </source>
</evidence>
<dbReference type="FunCoup" id="A0A1Y2LPI7">
    <property type="interactions" value="273"/>
</dbReference>
<keyword evidence="2 4" id="KW-0268">Exocytosis</keyword>
<evidence type="ECO:0000259" key="7">
    <source>
        <dbReference type="Pfam" id="PF20652"/>
    </source>
</evidence>
<dbReference type="Pfam" id="PF04048">
    <property type="entry name" value="Sec8_N"/>
    <property type="match status" value="1"/>
</dbReference>
<protein>
    <recommendedName>
        <fullName evidence="4">Exocyst complex component Sec8</fullName>
    </recommendedName>
</protein>
<name>A0A1Y2LPI7_EPING</name>
<dbReference type="GO" id="GO:0006893">
    <property type="term" value="P:Golgi to plasma membrane transport"/>
    <property type="evidence" value="ECO:0007669"/>
    <property type="project" value="TreeGrafter"/>
</dbReference>
<organism evidence="8 9">
    <name type="scientific">Epicoccum nigrum</name>
    <name type="common">Soil fungus</name>
    <name type="synonym">Epicoccum purpurascens</name>
    <dbReference type="NCBI Taxonomy" id="105696"/>
    <lineage>
        <taxon>Eukaryota</taxon>
        <taxon>Fungi</taxon>
        <taxon>Dikarya</taxon>
        <taxon>Ascomycota</taxon>
        <taxon>Pezizomycotina</taxon>
        <taxon>Dothideomycetes</taxon>
        <taxon>Pleosporomycetidae</taxon>
        <taxon>Pleosporales</taxon>
        <taxon>Pleosporineae</taxon>
        <taxon>Didymellaceae</taxon>
        <taxon>Epicoccum</taxon>
    </lineage>
</organism>
<proteinExistence type="inferred from homology"/>
<feature type="domain" description="Exocyst complex component Sec8 N-terminal" evidence="6">
    <location>
        <begin position="173"/>
        <end position="312"/>
    </location>
</feature>
<evidence type="ECO:0000259" key="6">
    <source>
        <dbReference type="Pfam" id="PF04048"/>
    </source>
</evidence>
<evidence type="ECO:0000256" key="1">
    <source>
        <dbReference type="ARBA" id="ARBA00022448"/>
    </source>
</evidence>
<dbReference type="EMBL" id="KZ107854">
    <property type="protein sequence ID" value="OSS45509.1"/>
    <property type="molecule type" value="Genomic_DNA"/>
</dbReference>
<dbReference type="InterPro" id="IPR039682">
    <property type="entry name" value="Sec8/EXOC4"/>
</dbReference>
<comment type="function">
    <text evidence="4">Component of the exocyst complex involved in the docking of exocytic vesicles with fusion sites on the plasma membrane.</text>
</comment>